<dbReference type="SMART" id="SM00028">
    <property type="entry name" value="TPR"/>
    <property type="match status" value="2"/>
</dbReference>
<keyword evidence="2" id="KW-0802">TPR repeat</keyword>
<dbReference type="PROSITE" id="PS50043">
    <property type="entry name" value="HTH_LUXR_2"/>
    <property type="match status" value="1"/>
</dbReference>
<evidence type="ECO:0000313" key="5">
    <source>
        <dbReference type="Proteomes" id="UP001319870"/>
    </source>
</evidence>
<evidence type="ECO:0000313" key="4">
    <source>
        <dbReference type="EMBL" id="MCA5892441.1"/>
    </source>
</evidence>
<protein>
    <submittedName>
        <fullName evidence="4">LuxR C-terminal-related transcriptional regulator</fullName>
    </submittedName>
</protein>
<dbReference type="InterPro" id="IPR039420">
    <property type="entry name" value="WalR-like"/>
</dbReference>
<dbReference type="InterPro" id="IPR016032">
    <property type="entry name" value="Sig_transdc_resp-reg_C-effctor"/>
</dbReference>
<dbReference type="SUPFAM" id="SSF48452">
    <property type="entry name" value="TPR-like"/>
    <property type="match status" value="1"/>
</dbReference>
<dbReference type="Pfam" id="PF00196">
    <property type="entry name" value="GerE"/>
    <property type="match status" value="1"/>
</dbReference>
<reference evidence="4 5" key="1">
    <citation type="submission" date="2021-09" db="EMBL/GenBank/DDBJ databases">
        <title>Isoptericola luteus sp. nov., a novel bacterium isolated from Harbin, the capital city of Heilongjiang province.</title>
        <authorList>
            <person name="Li J."/>
        </authorList>
    </citation>
    <scope>NUCLEOTIDE SEQUENCE [LARGE SCALE GENOMIC DNA]</scope>
    <source>
        <strain evidence="4 5">NEAU-Y5</strain>
    </source>
</reference>
<dbReference type="RefSeq" id="WP_225564221.1">
    <property type="nucleotide sequence ID" value="NZ_JAIXCQ010000002.1"/>
</dbReference>
<feature type="repeat" description="TPR" evidence="2">
    <location>
        <begin position="294"/>
        <end position="327"/>
    </location>
</feature>
<dbReference type="SUPFAM" id="SSF46894">
    <property type="entry name" value="C-terminal effector domain of the bipartite response regulators"/>
    <property type="match status" value="1"/>
</dbReference>
<dbReference type="PRINTS" id="PR00038">
    <property type="entry name" value="HTHLUXR"/>
</dbReference>
<dbReference type="Gene3D" id="1.25.40.10">
    <property type="entry name" value="Tetratricopeptide repeat domain"/>
    <property type="match status" value="2"/>
</dbReference>
<accession>A0ABS7ZBL1</accession>
<dbReference type="CDD" id="cd06170">
    <property type="entry name" value="LuxR_C_like"/>
    <property type="match status" value="1"/>
</dbReference>
<dbReference type="EMBL" id="JAIXCQ010000002">
    <property type="protein sequence ID" value="MCA5892441.1"/>
    <property type="molecule type" value="Genomic_DNA"/>
</dbReference>
<dbReference type="PANTHER" id="PTHR43214:SF43">
    <property type="entry name" value="TWO-COMPONENT RESPONSE REGULATOR"/>
    <property type="match status" value="1"/>
</dbReference>
<name>A0ABS7ZBL1_9MICO</name>
<proteinExistence type="predicted"/>
<comment type="caution">
    <text evidence="4">The sequence shown here is derived from an EMBL/GenBank/DDBJ whole genome shotgun (WGS) entry which is preliminary data.</text>
</comment>
<gene>
    <name evidence="4" type="ORF">LEP48_03615</name>
</gene>
<keyword evidence="1" id="KW-0238">DNA-binding</keyword>
<feature type="domain" description="HTH luxR-type" evidence="3">
    <location>
        <begin position="490"/>
        <end position="555"/>
    </location>
</feature>
<evidence type="ECO:0000256" key="2">
    <source>
        <dbReference type="PROSITE-ProRule" id="PRU00339"/>
    </source>
</evidence>
<evidence type="ECO:0000259" key="3">
    <source>
        <dbReference type="PROSITE" id="PS50043"/>
    </source>
</evidence>
<keyword evidence="5" id="KW-1185">Reference proteome</keyword>
<dbReference type="PROSITE" id="PS50005">
    <property type="entry name" value="TPR"/>
    <property type="match status" value="1"/>
</dbReference>
<sequence>MSSTVAPSSDGRGAALRAARAAFADHDWPTVRDRYRAAAAASDDALGTDDLAALATACWWLGLPDESGAANAVVYRRLRTEQPARAGLVALELGFTEVVRGRGDVGAGWLARARRIFDEVPGAPERGYLLALDADLMLAEAGAGSSSSLDEADALARQVWEIGDGTGEPTLQALGLFLLGQVASLRGQAVDAARRWDEAMLTVRTGSVVPEWAGNLYCRMMQVCYELADVRRARHWTDLTEEWCRGHAPAVMFTGICRVHRVQLLVVEGEWARAEEEASRAVREIADLDVVVVAEAHYRMGELHRLRGALDDAERCYRQAHELGRDPLPGLALCHLRRGRVTVAASVLDAALAVVHHPLHRAPLLVAGVEVWLAADDPGRAATCLDELETIAVAYDSPGWRAEAARCRGTALAAAGKAAEAVVLLREARARWHAVGAPYEVARVRADLATALDALGDRDSARRERDSAAAAFSGLGATRDLARLSAQERRAPAPAGITPRELEVLAAVSAGRTNRQAAGHLGISERTIERHLANVYVKTGLSSRTGAVSWARDHDLL</sequence>
<dbReference type="PANTHER" id="PTHR43214">
    <property type="entry name" value="TWO-COMPONENT RESPONSE REGULATOR"/>
    <property type="match status" value="1"/>
</dbReference>
<dbReference type="SMART" id="SM00421">
    <property type="entry name" value="HTH_LUXR"/>
    <property type="match status" value="1"/>
</dbReference>
<organism evidence="4 5">
    <name type="scientific">Isoptericola luteus</name>
    <dbReference type="NCBI Taxonomy" id="2879484"/>
    <lineage>
        <taxon>Bacteria</taxon>
        <taxon>Bacillati</taxon>
        <taxon>Actinomycetota</taxon>
        <taxon>Actinomycetes</taxon>
        <taxon>Micrococcales</taxon>
        <taxon>Promicromonosporaceae</taxon>
        <taxon>Isoptericola</taxon>
    </lineage>
</organism>
<dbReference type="InterPro" id="IPR036388">
    <property type="entry name" value="WH-like_DNA-bd_sf"/>
</dbReference>
<dbReference type="InterPro" id="IPR011990">
    <property type="entry name" value="TPR-like_helical_dom_sf"/>
</dbReference>
<evidence type="ECO:0000256" key="1">
    <source>
        <dbReference type="ARBA" id="ARBA00023125"/>
    </source>
</evidence>
<dbReference type="InterPro" id="IPR019734">
    <property type="entry name" value="TPR_rpt"/>
</dbReference>
<dbReference type="Proteomes" id="UP001319870">
    <property type="component" value="Unassembled WGS sequence"/>
</dbReference>
<dbReference type="InterPro" id="IPR000792">
    <property type="entry name" value="Tscrpt_reg_LuxR_C"/>
</dbReference>
<dbReference type="Gene3D" id="1.10.10.10">
    <property type="entry name" value="Winged helix-like DNA-binding domain superfamily/Winged helix DNA-binding domain"/>
    <property type="match status" value="1"/>
</dbReference>